<keyword evidence="4" id="KW-1185">Reference proteome</keyword>
<name>A0A2U1LSE9_ARTAN</name>
<keyword evidence="1 3" id="KW-0808">Transferase</keyword>
<accession>A0A2U1LSE9</accession>
<reference evidence="3 4" key="1">
    <citation type="journal article" date="2018" name="Mol. Plant">
        <title>The genome of Artemisia annua provides insight into the evolution of Asteraceae family and artemisinin biosynthesis.</title>
        <authorList>
            <person name="Shen Q."/>
            <person name="Zhang L."/>
            <person name="Liao Z."/>
            <person name="Wang S."/>
            <person name="Yan T."/>
            <person name="Shi P."/>
            <person name="Liu M."/>
            <person name="Fu X."/>
            <person name="Pan Q."/>
            <person name="Wang Y."/>
            <person name="Lv Z."/>
            <person name="Lu X."/>
            <person name="Zhang F."/>
            <person name="Jiang W."/>
            <person name="Ma Y."/>
            <person name="Chen M."/>
            <person name="Hao X."/>
            <person name="Li L."/>
            <person name="Tang Y."/>
            <person name="Lv G."/>
            <person name="Zhou Y."/>
            <person name="Sun X."/>
            <person name="Brodelius P.E."/>
            <person name="Rose J.K.C."/>
            <person name="Tang K."/>
        </authorList>
    </citation>
    <scope>NUCLEOTIDE SEQUENCE [LARGE SCALE GENOMIC DNA]</scope>
    <source>
        <strain evidence="4">cv. Huhao1</strain>
        <tissue evidence="3">Leaf</tissue>
    </source>
</reference>
<evidence type="ECO:0000256" key="2">
    <source>
        <dbReference type="SAM" id="MobiDB-lite"/>
    </source>
</evidence>
<dbReference type="AlphaFoldDB" id="A0A2U1LSE9"/>
<dbReference type="OrthoDB" id="5835829at2759"/>
<dbReference type="Pfam" id="PF00201">
    <property type="entry name" value="UDPGT"/>
    <property type="match status" value="1"/>
</dbReference>
<organism evidence="3 4">
    <name type="scientific">Artemisia annua</name>
    <name type="common">Sweet wormwood</name>
    <dbReference type="NCBI Taxonomy" id="35608"/>
    <lineage>
        <taxon>Eukaryota</taxon>
        <taxon>Viridiplantae</taxon>
        <taxon>Streptophyta</taxon>
        <taxon>Embryophyta</taxon>
        <taxon>Tracheophyta</taxon>
        <taxon>Spermatophyta</taxon>
        <taxon>Magnoliopsida</taxon>
        <taxon>eudicotyledons</taxon>
        <taxon>Gunneridae</taxon>
        <taxon>Pentapetalae</taxon>
        <taxon>asterids</taxon>
        <taxon>campanulids</taxon>
        <taxon>Asterales</taxon>
        <taxon>Asteraceae</taxon>
        <taxon>Asteroideae</taxon>
        <taxon>Anthemideae</taxon>
        <taxon>Artemisiinae</taxon>
        <taxon>Artemisia</taxon>
    </lineage>
</organism>
<feature type="region of interest" description="Disordered" evidence="2">
    <location>
        <begin position="393"/>
        <end position="418"/>
    </location>
</feature>
<evidence type="ECO:0000313" key="4">
    <source>
        <dbReference type="Proteomes" id="UP000245207"/>
    </source>
</evidence>
<protein>
    <submittedName>
        <fullName evidence="3">UDP-glycoslytransferase 3</fullName>
    </submittedName>
</protein>
<evidence type="ECO:0000256" key="1">
    <source>
        <dbReference type="ARBA" id="ARBA00022679"/>
    </source>
</evidence>
<dbReference type="SUPFAM" id="SSF53756">
    <property type="entry name" value="UDP-Glycosyltransferase/glycogen phosphorylase"/>
    <property type="match status" value="1"/>
</dbReference>
<dbReference type="Gene3D" id="3.40.50.2000">
    <property type="entry name" value="Glycogen Phosphorylase B"/>
    <property type="match status" value="5"/>
</dbReference>
<evidence type="ECO:0000313" key="3">
    <source>
        <dbReference type="EMBL" id="PWA51923.1"/>
    </source>
</evidence>
<dbReference type="InterPro" id="IPR050481">
    <property type="entry name" value="UDP-glycosyltransf_plant"/>
</dbReference>
<gene>
    <name evidence="3" type="ORF">CTI12_AA459640</name>
</gene>
<dbReference type="InterPro" id="IPR002213">
    <property type="entry name" value="UDP_glucos_trans"/>
</dbReference>
<dbReference type="Proteomes" id="UP000245207">
    <property type="component" value="Unassembled WGS sequence"/>
</dbReference>
<dbReference type="PANTHER" id="PTHR48048:SF98">
    <property type="entry name" value="FLAVONOL 3-O-GLUCOSYLTRANSFERASE"/>
    <property type="match status" value="1"/>
</dbReference>
<sequence>MIDVGKEFGVPTYVSFPTNAAFLGIILYIQTLHDEHGQDISDLANSSTELMIQSYAATVPPSRGGGDRGTSGRYREAKDIILSTFQELETHALLSYDDNTPPVYTVGPLLIPKKPTQNSDVLQWLEAQPKSSVLLLCFGSKGYFNREQVKEIAIATTMKFYQTGKVVGWVPQAEVLANLAVGGFISHCGWNSVMESLWYGVPIATWPIQLSKDQSLVSAADIEKGIRGVMDTNSEVRSKVMEMKAKSRMALEEGGSSSACLSRLDDVSLSEVCVALYCKELRRKDKQISSSGDAEVLLVRVENQGQSLQRESCSRGNVTKCDDEESYLSLATSSTKNASDLKTKDNHYKGKAVAELDGTPEKVEFERIIVPDDRETIDDSLVVEGDYEEVEIGLKTPPTMVDSNIEESGIHQGGDLLE</sequence>
<dbReference type="CDD" id="cd03784">
    <property type="entry name" value="GT1_Gtf-like"/>
    <property type="match status" value="1"/>
</dbReference>
<comment type="caution">
    <text evidence="3">The sequence shown here is derived from an EMBL/GenBank/DDBJ whole genome shotgun (WGS) entry which is preliminary data.</text>
</comment>
<dbReference type="PANTHER" id="PTHR48048">
    <property type="entry name" value="GLYCOSYLTRANSFERASE"/>
    <property type="match status" value="1"/>
</dbReference>
<proteinExistence type="predicted"/>
<dbReference type="GO" id="GO:0035251">
    <property type="term" value="F:UDP-glucosyltransferase activity"/>
    <property type="evidence" value="ECO:0007669"/>
    <property type="project" value="InterPro"/>
</dbReference>
<dbReference type="EMBL" id="PKPP01007984">
    <property type="protein sequence ID" value="PWA51923.1"/>
    <property type="molecule type" value="Genomic_DNA"/>
</dbReference>